<dbReference type="PANTHER" id="PTHR10579">
    <property type="entry name" value="CALCIUM-ACTIVATED CHLORIDE CHANNEL REGULATOR"/>
    <property type="match status" value="1"/>
</dbReference>
<dbReference type="SMART" id="SM00327">
    <property type="entry name" value="VWA"/>
    <property type="match status" value="1"/>
</dbReference>
<dbReference type="AlphaFoldDB" id="A0A0F9USL5"/>
<dbReference type="Pfam" id="PF12450">
    <property type="entry name" value="vWF_A"/>
    <property type="match status" value="1"/>
</dbReference>
<feature type="domain" description="VWFA" evidence="3">
    <location>
        <begin position="333"/>
        <end position="511"/>
    </location>
</feature>
<feature type="region of interest" description="Disordered" evidence="1">
    <location>
        <begin position="42"/>
        <end position="65"/>
    </location>
</feature>
<dbReference type="SUPFAM" id="SSF53300">
    <property type="entry name" value="vWA-like"/>
    <property type="match status" value="1"/>
</dbReference>
<proteinExistence type="predicted"/>
<dbReference type="InterPro" id="IPR002035">
    <property type="entry name" value="VWF_A"/>
</dbReference>
<sequence length="690" mass="74144">MIDKSKDIFEMLSGALDEATPMPDPDRRAANLARSNELFSQVNQETTDALRPTDKKAGRPRSAVSERIAHMSRKLKVMLAGSTALVTSVAALVLVVNQPPHITQPQGAITSMEIEGIDAVTVAPADNRMEMDVVADAPQEQSESSAPQAVMDEAKRMREARDQTATSQPVAKPTPSIQNKAAPVKSLMADSSMAGAPRTAQAPTLELSSRMAIHDDIVVQPADNDRFEGESLNGVKSVAKEPVSTFSIDVDTASWSFARRMIQSGQMPSPDMVRIEELINYFDYGYIAPSDDAADPFATHVSVFDAPWNDGKQLVRIGIQGQEPTLVDRPPLDLAFLIDTSGSMNSPDKLGLLKQSFMLMLDQLHPEDRVGIVTYAGSAGVVLEMTGASDVDDIEGALQRLSAGGSTAGAAGLRAAYDLIGDAKDEGRIGRVILATDGDFNVGMSSTEEMKTFIEGKRDSGAYLSVLGFGQGNYNDALMQTLAQNGNGQAAYIDTLSEARKVLVEQLSGALFPIANDVKIQVEFNPDTVAEYRLIGYETRALDREDFNNDKIDAGEIGAGHQVTALYEITPVGSDAREINPLRYGEDVKETTKMSVGELGYVNLRYKKPGETKSKLIGTAIHSGSGPADSDASFAAAIAGFGQLMKDNRYLGDWSYADAAALASSSMGSDPFGYRHEAVQMIHLMQSLDR</sequence>
<feature type="transmembrane region" description="Helical" evidence="2">
    <location>
        <begin position="77"/>
        <end position="96"/>
    </location>
</feature>
<dbReference type="Gene3D" id="3.40.50.410">
    <property type="entry name" value="von Willebrand factor, type A domain"/>
    <property type="match status" value="1"/>
</dbReference>
<feature type="region of interest" description="Disordered" evidence="1">
    <location>
        <begin position="157"/>
        <end position="197"/>
    </location>
</feature>
<dbReference type="InterPro" id="IPR051266">
    <property type="entry name" value="CLCR"/>
</dbReference>
<dbReference type="PANTHER" id="PTHR10579:SF43">
    <property type="entry name" value="ZINC FINGER (C3HC4-TYPE RING FINGER) FAMILY PROTEIN"/>
    <property type="match status" value="1"/>
</dbReference>
<name>A0A0F9USL5_9ZZZZ</name>
<keyword evidence="2" id="KW-0472">Membrane</keyword>
<keyword evidence="2" id="KW-1133">Transmembrane helix</keyword>
<feature type="compositionally biased region" description="Polar residues" evidence="1">
    <location>
        <begin position="163"/>
        <end position="179"/>
    </location>
</feature>
<evidence type="ECO:0000259" key="3">
    <source>
        <dbReference type="PROSITE" id="PS50234"/>
    </source>
</evidence>
<comment type="caution">
    <text evidence="4">The sequence shown here is derived from an EMBL/GenBank/DDBJ whole genome shotgun (WGS) entry which is preliminary data.</text>
</comment>
<dbReference type="InterPro" id="IPR036465">
    <property type="entry name" value="vWFA_dom_sf"/>
</dbReference>
<keyword evidence="2" id="KW-0812">Transmembrane</keyword>
<organism evidence="4">
    <name type="scientific">marine sediment metagenome</name>
    <dbReference type="NCBI Taxonomy" id="412755"/>
    <lineage>
        <taxon>unclassified sequences</taxon>
        <taxon>metagenomes</taxon>
        <taxon>ecological metagenomes</taxon>
    </lineage>
</organism>
<dbReference type="Pfam" id="PF12034">
    <property type="entry name" value="YfbK_C"/>
    <property type="match status" value="1"/>
</dbReference>
<dbReference type="Pfam" id="PF00092">
    <property type="entry name" value="VWA"/>
    <property type="match status" value="1"/>
</dbReference>
<dbReference type="PROSITE" id="PS50234">
    <property type="entry name" value="VWFA"/>
    <property type="match status" value="1"/>
</dbReference>
<dbReference type="EMBL" id="LAZR01000110">
    <property type="protein sequence ID" value="KKN90467.1"/>
    <property type="molecule type" value="Genomic_DNA"/>
</dbReference>
<dbReference type="InterPro" id="IPR021908">
    <property type="entry name" value="YfbK_C"/>
</dbReference>
<protein>
    <recommendedName>
        <fullName evidence="3">VWFA domain-containing protein</fullName>
    </recommendedName>
</protein>
<evidence type="ECO:0000256" key="1">
    <source>
        <dbReference type="SAM" id="MobiDB-lite"/>
    </source>
</evidence>
<evidence type="ECO:0000256" key="2">
    <source>
        <dbReference type="SAM" id="Phobius"/>
    </source>
</evidence>
<dbReference type="InterPro" id="IPR022156">
    <property type="entry name" value="Uncharacterised_YfbK_N"/>
</dbReference>
<accession>A0A0F9USL5</accession>
<reference evidence="4" key="1">
    <citation type="journal article" date="2015" name="Nature">
        <title>Complex archaea that bridge the gap between prokaryotes and eukaryotes.</title>
        <authorList>
            <person name="Spang A."/>
            <person name="Saw J.H."/>
            <person name="Jorgensen S.L."/>
            <person name="Zaremba-Niedzwiedzka K."/>
            <person name="Martijn J."/>
            <person name="Lind A.E."/>
            <person name="van Eijk R."/>
            <person name="Schleper C."/>
            <person name="Guy L."/>
            <person name="Ettema T.J."/>
        </authorList>
    </citation>
    <scope>NUCLEOTIDE SEQUENCE</scope>
</reference>
<evidence type="ECO:0000313" key="4">
    <source>
        <dbReference type="EMBL" id="KKN90467.1"/>
    </source>
</evidence>
<gene>
    <name evidence="4" type="ORF">LCGC14_0228360</name>
</gene>